<dbReference type="eggNOG" id="ENOG5032CP5">
    <property type="taxonomic scope" value="Bacteria"/>
</dbReference>
<dbReference type="PATRIC" id="fig|512565.3.peg.1726"/>
<name>I0H1P6_ACTM4</name>
<keyword evidence="2" id="KW-1185">Reference proteome</keyword>
<gene>
    <name evidence="1" type="ordered locus">AMIS_17130</name>
</gene>
<sequence length="93" mass="10176">MSCTGRHIALMNGWEDPMNAIIDDVRSEALFASDVQRSQQPTPELIRAAVTATVDRLGESGCAERVAQEFGEHPDCAIGRMRWARGAVQMAFA</sequence>
<proteinExistence type="predicted"/>
<reference evidence="1 2" key="1">
    <citation type="submission" date="2012-02" db="EMBL/GenBank/DDBJ databases">
        <title>Complete genome sequence of Actinoplanes missouriensis 431 (= NBRC 102363).</title>
        <authorList>
            <person name="Ohnishi Y."/>
            <person name="Ishikawa J."/>
            <person name="Sekine M."/>
            <person name="Hosoyama A."/>
            <person name="Harada T."/>
            <person name="Narita H."/>
            <person name="Hata T."/>
            <person name="Konno Y."/>
            <person name="Tutikane K."/>
            <person name="Fujita N."/>
            <person name="Horinouchi S."/>
            <person name="Hayakawa M."/>
        </authorList>
    </citation>
    <scope>NUCLEOTIDE SEQUENCE [LARGE SCALE GENOMIC DNA]</scope>
    <source>
        <strain evidence="2">ATCC 14538 / DSM 43046 / CBS 188.64 / JCM 3121 / NBRC 102363 / NCIMB 12654 / NRRL B-3342 / UNCC 431</strain>
    </source>
</reference>
<dbReference type="STRING" id="512565.AMIS_17130"/>
<dbReference type="KEGG" id="ams:AMIS_17130"/>
<dbReference type="Proteomes" id="UP000007882">
    <property type="component" value="Chromosome"/>
</dbReference>
<dbReference type="EMBL" id="AP012319">
    <property type="protein sequence ID" value="BAL86933.1"/>
    <property type="molecule type" value="Genomic_DNA"/>
</dbReference>
<organism evidence="1 2">
    <name type="scientific">Actinoplanes missouriensis (strain ATCC 14538 / DSM 43046 / CBS 188.64 / JCM 3121 / NBRC 102363 / NCIMB 12654 / NRRL B-3342 / UNCC 431)</name>
    <dbReference type="NCBI Taxonomy" id="512565"/>
    <lineage>
        <taxon>Bacteria</taxon>
        <taxon>Bacillati</taxon>
        <taxon>Actinomycetota</taxon>
        <taxon>Actinomycetes</taxon>
        <taxon>Micromonosporales</taxon>
        <taxon>Micromonosporaceae</taxon>
        <taxon>Actinoplanes</taxon>
    </lineage>
</organism>
<dbReference type="AlphaFoldDB" id="I0H1P6"/>
<evidence type="ECO:0000313" key="2">
    <source>
        <dbReference type="Proteomes" id="UP000007882"/>
    </source>
</evidence>
<evidence type="ECO:0000313" key="1">
    <source>
        <dbReference type="EMBL" id="BAL86933.1"/>
    </source>
</evidence>
<protein>
    <submittedName>
        <fullName evidence="1">Uncharacterized protein</fullName>
    </submittedName>
</protein>
<accession>I0H1P6</accession>
<dbReference type="HOGENOM" id="CLU_195022_0_0_11"/>